<reference evidence="4" key="1">
    <citation type="journal article" date="2017" name="Appl. Environ. Microbiol.">
        <title>Molecular characterization of an Endozoicomonas-like organism causing infection in king scallop Pecten maximus L.</title>
        <authorList>
            <person name="Cano I."/>
            <person name="van Aerle R."/>
            <person name="Ross S."/>
            <person name="Verner-Jeffreys D.W."/>
            <person name="Paley R.K."/>
            <person name="Rimmer G."/>
            <person name="Ryder D."/>
            <person name="Hooper P."/>
            <person name="Stone D."/>
            <person name="Feist S.W."/>
        </authorList>
    </citation>
    <scope>NUCLEOTIDE SEQUENCE</scope>
</reference>
<evidence type="ECO:0008006" key="5">
    <source>
        <dbReference type="Google" id="ProtNLM"/>
    </source>
</evidence>
<comment type="caution">
    <text evidence="4">The sequence shown here is derived from an EMBL/GenBank/DDBJ whole genome shotgun (WGS) entry which is preliminary data.</text>
</comment>
<gene>
    <name evidence="4" type="ORF">CI610_02249</name>
</gene>
<dbReference type="PANTHER" id="PTHR33217">
    <property type="entry name" value="TRANSPOSASE FOR INSERTION SEQUENCE ELEMENT IS1081"/>
    <property type="match status" value="1"/>
</dbReference>
<dbReference type="GO" id="GO:0003677">
    <property type="term" value="F:DNA binding"/>
    <property type="evidence" value="ECO:0007669"/>
    <property type="project" value="UniProtKB-KW"/>
</dbReference>
<keyword evidence="2" id="KW-0238">DNA-binding</keyword>
<sequence length="173" mass="19025">MSVDLDPNLVEKLASQIKTQDDLADLSRQLLKLSIERVMAAELEDHLGYTKHATQGKNTGNSRNGYYRKTLKGDFGEIDIKIPRDRNGDFSPLLIAKGKTRINKLSQQILALCARGMTTYDIAESLEEMYGADVSHSLISKVTEAVCDEVQPSSGEPLSHFVSGRHCDQSASG</sequence>
<accession>A0A2H9T6H1</accession>
<keyword evidence="1" id="KW-0815">Transposition</keyword>
<organism evidence="4">
    <name type="scientific">invertebrate metagenome</name>
    <dbReference type="NCBI Taxonomy" id="1711999"/>
    <lineage>
        <taxon>unclassified sequences</taxon>
        <taxon>metagenomes</taxon>
        <taxon>organismal metagenomes</taxon>
    </lineage>
</organism>
<dbReference type="EMBL" id="NSIT01000126">
    <property type="protein sequence ID" value="PJE78813.1"/>
    <property type="molecule type" value="Genomic_DNA"/>
</dbReference>
<dbReference type="Pfam" id="PF00872">
    <property type="entry name" value="Transposase_mut"/>
    <property type="match status" value="1"/>
</dbReference>
<evidence type="ECO:0000256" key="1">
    <source>
        <dbReference type="ARBA" id="ARBA00022578"/>
    </source>
</evidence>
<dbReference type="InterPro" id="IPR001207">
    <property type="entry name" value="Transposase_mutator"/>
</dbReference>
<dbReference type="PANTHER" id="PTHR33217:SF5">
    <property type="entry name" value="MUTATOR FAMILY TRANSPOSASE"/>
    <property type="match status" value="1"/>
</dbReference>
<evidence type="ECO:0000256" key="2">
    <source>
        <dbReference type="ARBA" id="ARBA00023125"/>
    </source>
</evidence>
<keyword evidence="3" id="KW-0233">DNA recombination</keyword>
<evidence type="ECO:0000313" key="4">
    <source>
        <dbReference type="EMBL" id="PJE78813.1"/>
    </source>
</evidence>
<protein>
    <recommendedName>
        <fullName evidence="5">Mutator family transposase</fullName>
    </recommendedName>
</protein>
<evidence type="ECO:0000256" key="3">
    <source>
        <dbReference type="ARBA" id="ARBA00023172"/>
    </source>
</evidence>
<dbReference type="GO" id="GO:0006313">
    <property type="term" value="P:DNA transposition"/>
    <property type="evidence" value="ECO:0007669"/>
    <property type="project" value="InterPro"/>
</dbReference>
<dbReference type="GO" id="GO:0004803">
    <property type="term" value="F:transposase activity"/>
    <property type="evidence" value="ECO:0007669"/>
    <property type="project" value="InterPro"/>
</dbReference>
<dbReference type="AlphaFoldDB" id="A0A2H9T6H1"/>
<name>A0A2H9T6H1_9ZZZZ</name>
<proteinExistence type="predicted"/>